<reference evidence="1" key="2">
    <citation type="journal article" date="2015" name="Fish Shellfish Immunol.">
        <title>Early steps in the European eel (Anguilla anguilla)-Vibrio vulnificus interaction in the gills: Role of the RtxA13 toxin.</title>
        <authorList>
            <person name="Callol A."/>
            <person name="Pajuelo D."/>
            <person name="Ebbesson L."/>
            <person name="Teles M."/>
            <person name="MacKenzie S."/>
            <person name="Amaro C."/>
        </authorList>
    </citation>
    <scope>NUCLEOTIDE SEQUENCE</scope>
</reference>
<evidence type="ECO:0000313" key="1">
    <source>
        <dbReference type="EMBL" id="JAH79298.1"/>
    </source>
</evidence>
<reference evidence="1" key="1">
    <citation type="submission" date="2014-11" db="EMBL/GenBank/DDBJ databases">
        <authorList>
            <person name="Amaro Gonzalez C."/>
        </authorList>
    </citation>
    <scope>NUCLEOTIDE SEQUENCE</scope>
</reference>
<dbReference type="EMBL" id="GBXM01029279">
    <property type="protein sequence ID" value="JAH79298.1"/>
    <property type="molecule type" value="Transcribed_RNA"/>
</dbReference>
<proteinExistence type="predicted"/>
<accession>A0A0E9VQ07</accession>
<protein>
    <submittedName>
        <fullName evidence="1">Uncharacterized protein</fullName>
    </submittedName>
</protein>
<dbReference type="AlphaFoldDB" id="A0A0E9VQ07"/>
<sequence length="31" mass="3476">MRSVVFTVNLLFCPQNAFPVGAVSCHYCKPF</sequence>
<name>A0A0E9VQ07_ANGAN</name>
<dbReference type="PROSITE" id="PS51257">
    <property type="entry name" value="PROKAR_LIPOPROTEIN"/>
    <property type="match status" value="1"/>
</dbReference>
<organism evidence="1">
    <name type="scientific">Anguilla anguilla</name>
    <name type="common">European freshwater eel</name>
    <name type="synonym">Muraena anguilla</name>
    <dbReference type="NCBI Taxonomy" id="7936"/>
    <lineage>
        <taxon>Eukaryota</taxon>
        <taxon>Metazoa</taxon>
        <taxon>Chordata</taxon>
        <taxon>Craniata</taxon>
        <taxon>Vertebrata</taxon>
        <taxon>Euteleostomi</taxon>
        <taxon>Actinopterygii</taxon>
        <taxon>Neopterygii</taxon>
        <taxon>Teleostei</taxon>
        <taxon>Anguilliformes</taxon>
        <taxon>Anguillidae</taxon>
        <taxon>Anguilla</taxon>
    </lineage>
</organism>